<sequence>MNCRCTVVGAMVEQEQLAGPPEYERPKAGVHFSQWRATSEANRRTVLRGLSRAGLLDWLKDNPLGEIRVVQSLYDEFGPFNGVYNPANASIRLSFERPEINQKPIWGELDTVSTIAGNPNTAAQISLVHEAGHHILTVLGRQMGPALEDKIRKVWNQANYVSGRASVNWKEYFCEVHCAYIYLQNELQVKDPLGYNLIREIRRMIGARD</sequence>
<organism evidence="1 2">
    <name type="scientific">Meiothermus granaticius NBRC 107808</name>
    <dbReference type="NCBI Taxonomy" id="1227551"/>
    <lineage>
        <taxon>Bacteria</taxon>
        <taxon>Thermotogati</taxon>
        <taxon>Deinococcota</taxon>
        <taxon>Deinococci</taxon>
        <taxon>Thermales</taxon>
        <taxon>Thermaceae</taxon>
        <taxon>Meiothermus</taxon>
    </lineage>
</organism>
<gene>
    <name evidence="1" type="ORF">Mgrana_00934</name>
</gene>
<reference evidence="1 2" key="1">
    <citation type="submission" date="2018-08" db="EMBL/GenBank/DDBJ databases">
        <title>Meiothermus granaticius genome AF-68 sequencing project.</title>
        <authorList>
            <person name="Da Costa M.S."/>
            <person name="Albuquerque L."/>
            <person name="Raposo P."/>
            <person name="Froufe H.J.C."/>
            <person name="Barroso C.S."/>
            <person name="Egas C."/>
        </authorList>
    </citation>
    <scope>NUCLEOTIDE SEQUENCE [LARGE SCALE GENOMIC DNA]</scope>
    <source>
        <strain evidence="1 2">AF-68</strain>
    </source>
</reference>
<evidence type="ECO:0000313" key="2">
    <source>
        <dbReference type="Proteomes" id="UP000266178"/>
    </source>
</evidence>
<accession>A0A399FBT6</accession>
<proteinExistence type="predicted"/>
<comment type="caution">
    <text evidence="1">The sequence shown here is derived from an EMBL/GenBank/DDBJ whole genome shotgun (WGS) entry which is preliminary data.</text>
</comment>
<dbReference type="EMBL" id="QWLB01000009">
    <property type="protein sequence ID" value="RIH93136.1"/>
    <property type="molecule type" value="Genomic_DNA"/>
</dbReference>
<name>A0A399FBT6_9DEIN</name>
<protein>
    <submittedName>
        <fullName evidence="1">Uncharacterized protein</fullName>
    </submittedName>
</protein>
<keyword evidence="2" id="KW-1185">Reference proteome</keyword>
<dbReference type="GO" id="GO:0008237">
    <property type="term" value="F:metallopeptidase activity"/>
    <property type="evidence" value="ECO:0007669"/>
    <property type="project" value="InterPro"/>
</dbReference>
<dbReference type="InterPro" id="IPR024079">
    <property type="entry name" value="MetalloPept_cat_dom_sf"/>
</dbReference>
<dbReference type="Gene3D" id="3.40.390.10">
    <property type="entry name" value="Collagenase (Catalytic Domain)"/>
    <property type="match status" value="1"/>
</dbReference>
<dbReference type="Proteomes" id="UP000266178">
    <property type="component" value="Unassembled WGS sequence"/>
</dbReference>
<dbReference type="AlphaFoldDB" id="A0A399FBT6"/>
<evidence type="ECO:0000313" key="1">
    <source>
        <dbReference type="EMBL" id="RIH93136.1"/>
    </source>
</evidence>